<protein>
    <submittedName>
        <fullName evidence="1">Tetratricopeptide repeat protein</fullName>
    </submittedName>
</protein>
<sequence>MGAFVLAKTARLALVGVALTLGGCVTLDGLTGGSSERALTEAAQLRRSGKPDQAITVARNGLAERPGDAALKGELGKSLVLAGKAGEAMPYLEAAVQATPNDWRLLTAMGSAFDQQGAVQIAESWHRRADAAGPNNPVVLNNWGLSLAQAGRSAEARALLARAVTLPQAPVQAANNLKLLDEAAHRVSPGSSSLLPVQE</sequence>
<dbReference type="Gene3D" id="1.25.40.10">
    <property type="entry name" value="Tetratricopeptide repeat domain"/>
    <property type="match status" value="1"/>
</dbReference>
<evidence type="ECO:0000313" key="2">
    <source>
        <dbReference type="Proteomes" id="UP001597295"/>
    </source>
</evidence>
<evidence type="ECO:0000313" key="1">
    <source>
        <dbReference type="EMBL" id="MFD2263792.1"/>
    </source>
</evidence>
<keyword evidence="2" id="KW-1185">Reference proteome</keyword>
<gene>
    <name evidence="1" type="ORF">ACFSM5_12900</name>
</gene>
<dbReference type="SUPFAM" id="SSF48452">
    <property type="entry name" value="TPR-like"/>
    <property type="match status" value="1"/>
</dbReference>
<organism evidence="1 2">
    <name type="scientific">Lacibacterium aquatile</name>
    <dbReference type="NCBI Taxonomy" id="1168082"/>
    <lineage>
        <taxon>Bacteria</taxon>
        <taxon>Pseudomonadati</taxon>
        <taxon>Pseudomonadota</taxon>
        <taxon>Alphaproteobacteria</taxon>
        <taxon>Rhodospirillales</taxon>
        <taxon>Rhodospirillaceae</taxon>
    </lineage>
</organism>
<dbReference type="EMBL" id="JBHUIP010000012">
    <property type="protein sequence ID" value="MFD2263792.1"/>
    <property type="molecule type" value="Genomic_DNA"/>
</dbReference>
<comment type="caution">
    <text evidence="1">The sequence shown here is derived from an EMBL/GenBank/DDBJ whole genome shotgun (WGS) entry which is preliminary data.</text>
</comment>
<name>A0ABW5DRV0_9PROT</name>
<proteinExistence type="predicted"/>
<dbReference type="InterPro" id="IPR011990">
    <property type="entry name" value="TPR-like_helical_dom_sf"/>
</dbReference>
<dbReference type="RefSeq" id="WP_379876837.1">
    <property type="nucleotide sequence ID" value="NZ_JBHUIP010000012.1"/>
</dbReference>
<dbReference type="Pfam" id="PF14559">
    <property type="entry name" value="TPR_19"/>
    <property type="match status" value="1"/>
</dbReference>
<dbReference type="Proteomes" id="UP001597295">
    <property type="component" value="Unassembled WGS sequence"/>
</dbReference>
<accession>A0ABW5DRV0</accession>
<reference evidence="2" key="1">
    <citation type="journal article" date="2019" name="Int. J. Syst. Evol. Microbiol.">
        <title>The Global Catalogue of Microorganisms (GCM) 10K type strain sequencing project: providing services to taxonomists for standard genome sequencing and annotation.</title>
        <authorList>
            <consortium name="The Broad Institute Genomics Platform"/>
            <consortium name="The Broad Institute Genome Sequencing Center for Infectious Disease"/>
            <person name="Wu L."/>
            <person name="Ma J."/>
        </authorList>
    </citation>
    <scope>NUCLEOTIDE SEQUENCE [LARGE SCALE GENOMIC DNA]</scope>
    <source>
        <strain evidence="2">CGMCC 1.19062</strain>
    </source>
</reference>